<dbReference type="InterPro" id="IPR022240">
    <property type="entry name" value="DUF3764"/>
</dbReference>
<comment type="caution">
    <text evidence="1">The sequence shown here is derived from an EMBL/GenBank/DDBJ whole genome shotgun (WGS) entry which is preliminary data.</text>
</comment>
<dbReference type="eggNOG" id="ENOG5032NSE">
    <property type="taxonomic scope" value="Bacteria"/>
</dbReference>
<evidence type="ECO:0000313" key="2">
    <source>
        <dbReference type="Proteomes" id="UP000030533"/>
    </source>
</evidence>
<gene>
    <name evidence="1" type="ORF">EU98_0790</name>
</gene>
<protein>
    <recommendedName>
        <fullName evidence="3">DUF3764 domain-containing protein</fullName>
    </recommendedName>
</protein>
<dbReference type="Proteomes" id="UP000030533">
    <property type="component" value="Unassembled WGS sequence"/>
</dbReference>
<proteinExistence type="predicted"/>
<name>A0A0A2AIR4_PROMR</name>
<evidence type="ECO:0008006" key="3">
    <source>
        <dbReference type="Google" id="ProtNLM"/>
    </source>
</evidence>
<dbReference type="RefSeq" id="WP_025931405.1">
    <property type="nucleotide sequence ID" value="NZ_JNAO01000008.1"/>
</dbReference>
<dbReference type="Pfam" id="PF12594">
    <property type="entry name" value="DUF3764"/>
    <property type="match status" value="1"/>
</dbReference>
<evidence type="ECO:0000313" key="1">
    <source>
        <dbReference type="EMBL" id="KGG01763.1"/>
    </source>
</evidence>
<sequence>MSLETTVFTFKLSNTFEEWVKMFDSPEIDAFHKTVGLTPLYRGKSLIDPKEVIVIHQAEEGVAKHVFSDPETIKNIESGGHIYSTTKITSWVSE</sequence>
<dbReference type="EMBL" id="JNAO01000008">
    <property type="protein sequence ID" value="KGG01763.1"/>
    <property type="molecule type" value="Genomic_DNA"/>
</dbReference>
<organism evidence="1 2">
    <name type="scientific">Prochlorococcus marinus str. MIT 9314</name>
    <dbReference type="NCBI Taxonomy" id="167548"/>
    <lineage>
        <taxon>Bacteria</taxon>
        <taxon>Bacillati</taxon>
        <taxon>Cyanobacteriota</taxon>
        <taxon>Cyanophyceae</taxon>
        <taxon>Synechococcales</taxon>
        <taxon>Prochlorococcaceae</taxon>
        <taxon>Prochlorococcus</taxon>
    </lineage>
</organism>
<dbReference type="AlphaFoldDB" id="A0A0A2AIR4"/>
<reference evidence="2" key="1">
    <citation type="journal article" date="2014" name="Sci. Data">
        <title>Genomes of diverse isolates of the marine cyanobacterium Prochlorococcus.</title>
        <authorList>
            <person name="Biller S."/>
            <person name="Berube P."/>
            <person name="Thompson J."/>
            <person name="Kelly L."/>
            <person name="Roggensack S."/>
            <person name="Awad L."/>
            <person name="Roache-Johnson K."/>
            <person name="Ding H."/>
            <person name="Giovannoni S.J."/>
            <person name="Moore L.R."/>
            <person name="Chisholm S.W."/>
        </authorList>
    </citation>
    <scope>NUCLEOTIDE SEQUENCE [LARGE SCALE GENOMIC DNA]</scope>
    <source>
        <strain evidence="2">MIT 9314</strain>
    </source>
</reference>
<accession>A0A0A2AIR4</accession>